<dbReference type="PANTHER" id="PTHR10622">
    <property type="entry name" value="HET DOMAIN-CONTAINING PROTEIN"/>
    <property type="match status" value="1"/>
</dbReference>
<dbReference type="Pfam" id="PF26640">
    <property type="entry name" value="DUF8212"/>
    <property type="match status" value="1"/>
</dbReference>
<gene>
    <name evidence="3" type="ORF">LTR78_003167</name>
</gene>
<reference evidence="3" key="1">
    <citation type="submission" date="2023-07" db="EMBL/GenBank/DDBJ databases">
        <title>Black Yeasts Isolated from many extreme environments.</title>
        <authorList>
            <person name="Coleine C."/>
            <person name="Stajich J.E."/>
            <person name="Selbmann L."/>
        </authorList>
    </citation>
    <scope>NUCLEOTIDE SEQUENCE</scope>
    <source>
        <strain evidence="3">CCFEE 5485</strain>
    </source>
</reference>
<name>A0AAE0WS06_9PEZI</name>
<comment type="caution">
    <text evidence="3">The sequence shown here is derived from an EMBL/GenBank/DDBJ whole genome shotgun (WGS) entry which is preliminary data.</text>
</comment>
<dbReference type="InterPro" id="IPR058525">
    <property type="entry name" value="DUF8212"/>
</dbReference>
<organism evidence="3 4">
    <name type="scientific">Recurvomyces mirabilis</name>
    <dbReference type="NCBI Taxonomy" id="574656"/>
    <lineage>
        <taxon>Eukaryota</taxon>
        <taxon>Fungi</taxon>
        <taxon>Dikarya</taxon>
        <taxon>Ascomycota</taxon>
        <taxon>Pezizomycotina</taxon>
        <taxon>Dothideomycetes</taxon>
        <taxon>Dothideomycetidae</taxon>
        <taxon>Mycosphaerellales</taxon>
        <taxon>Teratosphaeriaceae</taxon>
        <taxon>Recurvomyces</taxon>
    </lineage>
</organism>
<dbReference type="Pfam" id="PF06985">
    <property type="entry name" value="HET"/>
    <property type="match status" value="1"/>
</dbReference>
<dbReference type="Proteomes" id="UP001274830">
    <property type="component" value="Unassembled WGS sequence"/>
</dbReference>
<evidence type="ECO:0000259" key="2">
    <source>
        <dbReference type="Pfam" id="PF26640"/>
    </source>
</evidence>
<proteinExistence type="predicted"/>
<protein>
    <recommendedName>
        <fullName evidence="5">Heterokaryon incompatibility domain-containing protein</fullName>
    </recommendedName>
</protein>
<evidence type="ECO:0000313" key="4">
    <source>
        <dbReference type="Proteomes" id="UP001274830"/>
    </source>
</evidence>
<evidence type="ECO:0000259" key="1">
    <source>
        <dbReference type="Pfam" id="PF06985"/>
    </source>
</evidence>
<dbReference type="EMBL" id="JAUTXT010000008">
    <property type="protein sequence ID" value="KAK3676962.1"/>
    <property type="molecule type" value="Genomic_DNA"/>
</dbReference>
<dbReference type="AlphaFoldDB" id="A0AAE0WS06"/>
<feature type="domain" description="Heterokaryon incompatibility" evidence="1">
    <location>
        <begin position="129"/>
        <end position="228"/>
    </location>
</feature>
<evidence type="ECO:0008006" key="5">
    <source>
        <dbReference type="Google" id="ProtNLM"/>
    </source>
</evidence>
<dbReference type="PANTHER" id="PTHR10622:SF10">
    <property type="entry name" value="HET DOMAIN-CONTAINING PROTEIN"/>
    <property type="match status" value="1"/>
</dbReference>
<accession>A0AAE0WS06</accession>
<feature type="domain" description="DUF8212" evidence="2">
    <location>
        <begin position="352"/>
        <end position="451"/>
    </location>
</feature>
<sequence length="530" mass="59791">MENAHLWYRKVATSALYALMRSKSDLLISLLTTMRARLEAAACVAVAPALYLHWCIDADYHKNPPIRGPNVTAGTSTCVLAAHFCSPTYFIKPSVQHRIREHSPDMYLIDTTSYALIHVEQDLDEKPEYAILSHRWVKHEIIYKTYQQALMNDPNFGKPGSDQEASVRKIRGACTVAKQRSLKYIWIDNCCIDKSSSEELRTALNSMFAWYHEAAICLTYLGDVTYSSSGNGTFSRDEVSGKKGHQPSEWFERGWTLQELLAPRSMQFYDRSWQPMGSRNSLADSVSNITGISRDYLQDRGSEALTFRSASIATRLSWMAGRTTRDVEDIAYSMLGILDVNMVPMYGEGAEAFSRLQETVMTSPHAFDESLFAWRLPVQGKLDCYRTSAVLESGALGLLAPSPDCFRRNMNGEEHEEICIQHKDVMRRLGNGFTKTHQGINFALPLKEMKSRMTGRDKKEISLPLNCWIGGNNVVLELVRDSGGFWRRTQGERLQPKKGAKVGDNKTFGIDQGSALLGQVTVMQPRLRLR</sequence>
<evidence type="ECO:0000313" key="3">
    <source>
        <dbReference type="EMBL" id="KAK3676962.1"/>
    </source>
</evidence>
<keyword evidence="4" id="KW-1185">Reference proteome</keyword>
<dbReference type="InterPro" id="IPR010730">
    <property type="entry name" value="HET"/>
</dbReference>